<feature type="coiled-coil region" evidence="7">
    <location>
        <begin position="1258"/>
        <end position="1285"/>
    </location>
</feature>
<evidence type="ECO:0000256" key="3">
    <source>
        <dbReference type="ARBA" id="ARBA00022670"/>
    </source>
</evidence>
<dbReference type="Gene3D" id="3.90.70.10">
    <property type="entry name" value="Cysteine proteinases"/>
    <property type="match status" value="2"/>
</dbReference>
<evidence type="ECO:0000256" key="7">
    <source>
        <dbReference type="SAM" id="Coils"/>
    </source>
</evidence>
<dbReference type="FunCoup" id="G4TC88">
    <property type="interactions" value="35"/>
</dbReference>
<comment type="caution">
    <text evidence="10">The sequence shown here is derived from an EMBL/GenBank/DDBJ whole genome shotgun (WGS) entry which is preliminary data.</text>
</comment>
<dbReference type="InterPro" id="IPR001394">
    <property type="entry name" value="Peptidase_C19_UCH"/>
</dbReference>
<dbReference type="GO" id="GO:0004843">
    <property type="term" value="F:cysteine-type deubiquitinase activity"/>
    <property type="evidence" value="ECO:0007669"/>
    <property type="project" value="UniProtKB-EC"/>
</dbReference>
<dbReference type="InterPro" id="IPR038765">
    <property type="entry name" value="Papain-like_cys_pep_sf"/>
</dbReference>
<feature type="compositionally biased region" description="Polar residues" evidence="8">
    <location>
        <begin position="45"/>
        <end position="58"/>
    </location>
</feature>
<keyword evidence="11" id="KW-1185">Reference proteome</keyword>
<keyword evidence="5" id="KW-0378">Hydrolase</keyword>
<evidence type="ECO:0000259" key="9">
    <source>
        <dbReference type="PROSITE" id="PS50235"/>
    </source>
</evidence>
<keyword evidence="7" id="KW-0175">Coiled coil</keyword>
<feature type="domain" description="USP" evidence="9">
    <location>
        <begin position="752"/>
        <end position="1365"/>
    </location>
</feature>
<dbReference type="InterPro" id="IPR025305">
    <property type="entry name" value="UCH_repeat_domain"/>
</dbReference>
<keyword evidence="4" id="KW-0833">Ubl conjugation pathway</keyword>
<dbReference type="EC" id="3.4.19.12" evidence="2"/>
<dbReference type="InterPro" id="IPR044635">
    <property type="entry name" value="UBP14-like"/>
</dbReference>
<dbReference type="Pfam" id="PF00443">
    <property type="entry name" value="UCH"/>
    <property type="match status" value="2"/>
</dbReference>
<organism evidence="10 11">
    <name type="scientific">Serendipita indica (strain DSM 11827)</name>
    <name type="common">Root endophyte fungus</name>
    <name type="synonym">Piriformospora indica</name>
    <dbReference type="NCBI Taxonomy" id="1109443"/>
    <lineage>
        <taxon>Eukaryota</taxon>
        <taxon>Fungi</taxon>
        <taxon>Dikarya</taxon>
        <taxon>Basidiomycota</taxon>
        <taxon>Agaricomycotina</taxon>
        <taxon>Agaricomycetes</taxon>
        <taxon>Sebacinales</taxon>
        <taxon>Serendipitaceae</taxon>
        <taxon>Serendipita</taxon>
    </lineage>
</organism>
<dbReference type="GO" id="GO:0061136">
    <property type="term" value="P:regulation of proteasomal protein catabolic process"/>
    <property type="evidence" value="ECO:0007669"/>
    <property type="project" value="TreeGrafter"/>
</dbReference>
<dbReference type="STRING" id="1109443.G4TC88"/>
<evidence type="ECO:0000256" key="2">
    <source>
        <dbReference type="ARBA" id="ARBA00012759"/>
    </source>
</evidence>
<dbReference type="PROSITE" id="PS50235">
    <property type="entry name" value="USP_3"/>
    <property type="match status" value="1"/>
</dbReference>
<keyword evidence="3" id="KW-0645">Protease</keyword>
<evidence type="ECO:0000313" key="10">
    <source>
        <dbReference type="EMBL" id="CCA68939.1"/>
    </source>
</evidence>
<dbReference type="Pfam" id="PF13446">
    <property type="entry name" value="RPT"/>
    <property type="match status" value="1"/>
</dbReference>
<dbReference type="EMBL" id="CAFZ01000043">
    <property type="protein sequence ID" value="CCA68939.1"/>
    <property type="molecule type" value="Genomic_DNA"/>
</dbReference>
<evidence type="ECO:0000256" key="8">
    <source>
        <dbReference type="SAM" id="MobiDB-lite"/>
    </source>
</evidence>
<feature type="compositionally biased region" description="Low complexity" evidence="8">
    <location>
        <begin position="867"/>
        <end position="881"/>
    </location>
</feature>
<feature type="compositionally biased region" description="Low complexity" evidence="8">
    <location>
        <begin position="888"/>
        <end position="916"/>
    </location>
</feature>
<gene>
    <name evidence="10" type="ORF">PIIN_02799</name>
</gene>
<feature type="region of interest" description="Disordered" evidence="8">
    <location>
        <begin position="1"/>
        <end position="78"/>
    </location>
</feature>
<dbReference type="GO" id="GO:0070628">
    <property type="term" value="F:proteasome binding"/>
    <property type="evidence" value="ECO:0007669"/>
    <property type="project" value="TreeGrafter"/>
</dbReference>
<evidence type="ECO:0000256" key="5">
    <source>
        <dbReference type="ARBA" id="ARBA00022801"/>
    </source>
</evidence>
<feature type="region of interest" description="Disordered" evidence="8">
    <location>
        <begin position="1008"/>
        <end position="1034"/>
    </location>
</feature>
<dbReference type="InParanoid" id="G4TC88"/>
<dbReference type="eggNOG" id="KOG1863">
    <property type="taxonomic scope" value="Eukaryota"/>
</dbReference>
<feature type="region of interest" description="Disordered" evidence="8">
    <location>
        <begin position="852"/>
        <end position="968"/>
    </location>
</feature>
<accession>G4TC88</accession>
<dbReference type="PANTHER" id="PTHR43982:SF6">
    <property type="entry name" value="UBIQUITIN CARBOXYL-TERMINAL HYDROLASE 2-RELATED"/>
    <property type="match status" value="1"/>
</dbReference>
<feature type="compositionally biased region" description="Pro residues" evidence="8">
    <location>
        <begin position="1015"/>
        <end position="1030"/>
    </location>
</feature>
<evidence type="ECO:0000313" key="11">
    <source>
        <dbReference type="Proteomes" id="UP000007148"/>
    </source>
</evidence>
<dbReference type="GO" id="GO:0016579">
    <property type="term" value="P:protein deubiquitination"/>
    <property type="evidence" value="ECO:0007669"/>
    <property type="project" value="InterPro"/>
</dbReference>
<evidence type="ECO:0000256" key="1">
    <source>
        <dbReference type="ARBA" id="ARBA00000707"/>
    </source>
</evidence>
<evidence type="ECO:0000256" key="4">
    <source>
        <dbReference type="ARBA" id="ARBA00022786"/>
    </source>
</evidence>
<sequence length="1377" mass="153961">MTGLDDIQEAPSSPEDNAAPYLGTQSTEDLSTLEPAAPPHLGAGSSHTKISFEATNEGSDAWPYPRHRSPPPRYGEPGGWGMTDIIGENYDSWDASAMNRFEEETNERMWWHPYHRGLLKPLGPGMLPVLTASKIHNDTHELLKVSATLPEGASTASAEGAPTPPDADEVRQAIPHPNAYYCAKCNGWVIVQKTRASRPPIFDSYAEACHDLNFPNSRNHNREAECNYQHLSQTSYDHDPEKVHHYHLYEDAIPSNSIQPPYLRHSWEPPADLPRKLVTHHVGDNETFWSIPTFIMSERDGNDIHADIVPGVDYLDLYACCQCTTNLYVTRNPVPGVVSPRLLADLQRERASGAQGPVRVAVALEFIIRLVEALMWKGQNRPLKYDGPAFQRSFGEDAQALQIWGQLGYIIDRTERVLVPPDLTDADIRARLLRGWIELSAYTADYHRSHSSSVASRTKDGVMVHRLSTKVNSATEELADTIGAHWNQIPRGRIEAPQSEFDPIFNDLGITQSSYTPKLLHYAYVQQARCDITHLPVHFGNLSNLVENILPRLNQNLGMDSLRELVIMERSKDIWTPEDFRRALDLLNLNIDGPLMMSIYEIDPPFLELAYRTKLNETWQPTFSTVSWGQDVKMKMEPEEARQNLKEALRIAAEGTGRPDFYDIYKKMKEPWASMDPEKAYTALGVPNDTTDEMLMMVYALRIEDAPASKERMDEAMQVLASARDSARLKEFVKSGNDPGEAGVIIAPDWPRGLNQLGNTCYLNSLLQYFYTIKDLRQVILSMKDQAHNIDKGKLSDAQLQKHRVGGRLVTRKEIERSRLFLRHLSDLFTQMAWAEPNAVTPSLELAKLALVTSKDEEEDESKAKPATAEGESSSASTDATLVEESGSPQAPGAPSAPSTSTEAAASPTPTSNASTVLGKRPREALEAQPVPSVSGPEAATQATTDEDAPPQAKRPNHSPTVTHESYGLHHKHLDDKEMEIEGDVSSIVGSAGASPPSTPFLSRDVTMEDVSQPEPLPVSRQPPPLPPRKQPVSDSAMMFGKQHDVAECMDNCMFQIETALLDFEGQTTVDSYTPGVIKSLFYGKMRQRITMPPDQSQPEAKSSVNEKDDLFSHLPVNVSDEGFDLHDGLGGYFRDNVDFEGKKAVMEVSLLELPPILQIQLQRVQFNRATSQPYKSQAYVRFEETLFMDRYLETSDPVKKERSREIQGRLMHCRDRINTLTQEHGASMATAVKKTAELLQGVFAPLVETEGYTDSHVDAIKAESVRLEEELSSLRGTVVRLKQELDELWRDQQTTEYELTSVFIHRGSTPSWGHYFFYARNLPDKPEEWFKYNDSAVSKASKEEVLADTTGSTANPYLLVYARKGSGVVHTVNRQV</sequence>
<evidence type="ECO:0000256" key="6">
    <source>
        <dbReference type="ARBA" id="ARBA00022807"/>
    </source>
</evidence>
<keyword evidence="6" id="KW-0788">Thiol protease</keyword>
<reference evidence="10 11" key="1">
    <citation type="journal article" date="2011" name="PLoS Pathog.">
        <title>Endophytic Life Strategies Decoded by Genome and Transcriptome Analyses of the Mutualistic Root Symbiont Piriformospora indica.</title>
        <authorList>
            <person name="Zuccaro A."/>
            <person name="Lahrmann U."/>
            <person name="Guldener U."/>
            <person name="Langen G."/>
            <person name="Pfiffi S."/>
            <person name="Biedenkopf D."/>
            <person name="Wong P."/>
            <person name="Samans B."/>
            <person name="Grimm C."/>
            <person name="Basiewicz M."/>
            <person name="Murat C."/>
            <person name="Martin F."/>
            <person name="Kogel K.H."/>
        </authorList>
    </citation>
    <scope>NUCLEOTIDE SEQUENCE [LARGE SCALE GENOMIC DNA]</scope>
    <source>
        <strain evidence="10 11">DSM 11827</strain>
    </source>
</reference>
<dbReference type="OMA" id="MPRGLNQ"/>
<dbReference type="InterPro" id="IPR018200">
    <property type="entry name" value="USP_CS"/>
</dbReference>
<dbReference type="GO" id="GO:0043161">
    <property type="term" value="P:proteasome-mediated ubiquitin-dependent protein catabolic process"/>
    <property type="evidence" value="ECO:0007669"/>
    <property type="project" value="InterPro"/>
</dbReference>
<name>G4TC88_SERID</name>
<protein>
    <recommendedName>
        <fullName evidence="2">ubiquitinyl hydrolase 1</fullName>
        <ecNumber evidence="2">3.4.19.12</ecNumber>
    </recommendedName>
</protein>
<dbReference type="HOGENOM" id="CLU_002870_0_0_1"/>
<dbReference type="OrthoDB" id="2420415at2759"/>
<dbReference type="PANTHER" id="PTHR43982">
    <property type="entry name" value="UBIQUITIN CARBOXYL-TERMINAL HYDROLASE"/>
    <property type="match status" value="1"/>
</dbReference>
<dbReference type="PROSITE" id="PS00972">
    <property type="entry name" value="USP_1"/>
    <property type="match status" value="1"/>
</dbReference>
<comment type="catalytic activity">
    <reaction evidence="1">
        <text>Thiol-dependent hydrolysis of ester, thioester, amide, peptide and isopeptide bonds formed by the C-terminal Gly of ubiquitin (a 76-residue protein attached to proteins as an intracellular targeting signal).</text>
        <dbReference type="EC" id="3.4.19.12"/>
    </reaction>
</comment>
<dbReference type="SUPFAM" id="SSF54001">
    <property type="entry name" value="Cysteine proteinases"/>
    <property type="match status" value="1"/>
</dbReference>
<dbReference type="InterPro" id="IPR028889">
    <property type="entry name" value="USP"/>
</dbReference>
<dbReference type="PROSITE" id="PS00973">
    <property type="entry name" value="USP_2"/>
    <property type="match status" value="1"/>
</dbReference>
<dbReference type="Proteomes" id="UP000007148">
    <property type="component" value="Unassembled WGS sequence"/>
</dbReference>
<proteinExistence type="predicted"/>